<dbReference type="SUPFAM" id="SSF53098">
    <property type="entry name" value="Ribonuclease H-like"/>
    <property type="match status" value="1"/>
</dbReference>
<evidence type="ECO:0000256" key="1">
    <source>
        <dbReference type="SAM" id="Coils"/>
    </source>
</evidence>
<feature type="compositionally biased region" description="Acidic residues" evidence="2">
    <location>
        <begin position="123"/>
        <end position="132"/>
    </location>
</feature>
<dbReference type="Proteomes" id="UP000515151">
    <property type="component" value="Chromosome 6"/>
</dbReference>
<feature type="region of interest" description="Disordered" evidence="2">
    <location>
        <begin position="110"/>
        <end position="132"/>
    </location>
</feature>
<dbReference type="Gene3D" id="3.30.420.10">
    <property type="entry name" value="Ribonuclease H-like superfamily/Ribonuclease H"/>
    <property type="match status" value="1"/>
</dbReference>
<reference evidence="5" key="2">
    <citation type="submission" date="2025-08" db="UniProtKB">
        <authorList>
            <consortium name="RefSeq"/>
        </authorList>
    </citation>
    <scope>IDENTIFICATION</scope>
    <source>
        <tissue evidence="5">Leaf</tissue>
    </source>
</reference>
<dbReference type="OrthoDB" id="1305902at2759"/>
<proteinExistence type="predicted"/>
<dbReference type="Gene3D" id="1.10.340.70">
    <property type="match status" value="1"/>
</dbReference>
<dbReference type="RefSeq" id="XP_031402644.1">
    <property type="nucleotide sequence ID" value="XM_031546784.1"/>
</dbReference>
<dbReference type="Gene3D" id="2.40.70.10">
    <property type="entry name" value="Acid Proteases"/>
    <property type="match status" value="1"/>
</dbReference>
<feature type="compositionally biased region" description="Polar residues" evidence="2">
    <location>
        <begin position="446"/>
        <end position="455"/>
    </location>
</feature>
<sequence>MIKNKIMIDLANVKVKIEDGDQALLLPCSLLEAYESFVGTMLYGWTSITIEDAKAMLNSKELQKKVMEHHGGNSESLVARVRLSEKGTHGEIIFDPEIEKTARANRRAKRLADGLAEPTSSFDDSESEEEQELTATTMARERTWRELAVPDLNQQPLCITYPETEAAFELKSGLIHLLPTFHGLSGEDPHRHLKEFHTVCSTMKPRGVTEEQIKMRAFPFSLADKAKDWLYYLPPGSIATWNNLKRQFIEKFFPASRLGTIRKQIGAIQQFSGETLYEYWERFNQLCESCPNHQISDQLLLQYFYEGLLPMDRTLLEAASGGALEDKTLREARDLISRMAAHSKKFGGRQDSVPSRVNEVGSLSLEGQISELTTLMKQVVLGQVQNTKKCGICSLQGHATDACPQLQDEPDPQANAISGFSNQQRRYDPYSNQYNSGWRDHPNLRYGQQNQQTPPQAFRYKKPDPPHNQESNSLTSLEDIVKSLATSTLSFQKEARASIQNLENQMSQLATTAQDKINEGETKKEKSVDETKEDIINTPIQKIVIPPPFPSRFARAKKEEAEQEILETFRKVEVNIPLLDAIKQVPRYAKFLKELCTNKRKLSKGEKISVGENASAVIQRKLPQKCKDPGMFTIPCTIGEKRIKKAMLDLGASINVMPLSIYRTLNLGPLKDTKIIIQLADRSNSYLEGMIEDVLIKVNEFIFPVDFYIIDMGDKHNSNSSHILLGRPFMKTARTKIDVHNGTLSLEFDKETITFNIFDAMRHPDTLESISCVDVIDSFVRDVAEQIFVQDEVDWAIQQIKDYDAQWEEDGRAQDSIQPLKSLIDVSRRFESSVLPLPTSTDRILPSIVQAPKLELKKLPENLKYVYLGEKETLPVIISKELTKVQEDGYSGYYQIVVAPEDQEKTTFTCPFGTFAYRRMPFGLCDALGTFQRYMMSIFSDMIENCIEVFMDDFTVYGDSFDRCLANLSKVLHRSKIVVFTDHATLKFLLAKKESKPRLIPHCHSYACGGHFGPKRTARKIMDSGFYWETLFRDAHGFCKGCERCQRVGNISRRNEMPQVPMLFCEVFDVWGMDFMGPFPSSFGFNYILLAVDYVSKWVEAKATRTNDAKVVVGFLKSNIFSRFGIPRAIISDQGTHFCNRSVEALMKKYGVHHRVATTYHPQSNGQAEVSNREVKSILEKTVNPSRKDWSLRLDDALWAYRTAYKTPIGMSPYRLIFGKLCHLPVEIEHRAFWAVKQCNMDLRRSGEERKFQLQELEEIRLEAYDNAAMYKERAKLLHDKVLLRKDFSIGQKVLLFDSRLKLMPGKLRSRWKGPFVVYNVLSNGVIEIQNLETNQIFKVNRHRLKPFVENFAVSLLEEMRLSHPIYMD</sequence>
<evidence type="ECO:0000259" key="3">
    <source>
        <dbReference type="PROSITE" id="PS50994"/>
    </source>
</evidence>
<dbReference type="GO" id="GO:0003676">
    <property type="term" value="F:nucleic acid binding"/>
    <property type="evidence" value="ECO:0007669"/>
    <property type="project" value="InterPro"/>
</dbReference>
<dbReference type="InterPro" id="IPR005162">
    <property type="entry name" value="Retrotrans_gag_dom"/>
</dbReference>
<gene>
    <name evidence="5" type="primary">LOC116212216</name>
</gene>
<dbReference type="Pfam" id="PF03732">
    <property type="entry name" value="Retrotrans_gag"/>
    <property type="match status" value="1"/>
</dbReference>
<dbReference type="InterPro" id="IPR012337">
    <property type="entry name" value="RNaseH-like_sf"/>
</dbReference>
<dbReference type="InterPro" id="IPR036397">
    <property type="entry name" value="RNaseH_sf"/>
</dbReference>
<dbReference type="Pfam" id="PF00665">
    <property type="entry name" value="rve"/>
    <property type="match status" value="1"/>
</dbReference>
<dbReference type="PANTHER" id="PTHR47266">
    <property type="entry name" value="ENDONUCLEASE-RELATED"/>
    <property type="match status" value="1"/>
</dbReference>
<organism evidence="4 5">
    <name type="scientific">Punica granatum</name>
    <name type="common">Pomegranate</name>
    <dbReference type="NCBI Taxonomy" id="22663"/>
    <lineage>
        <taxon>Eukaryota</taxon>
        <taxon>Viridiplantae</taxon>
        <taxon>Streptophyta</taxon>
        <taxon>Embryophyta</taxon>
        <taxon>Tracheophyta</taxon>
        <taxon>Spermatophyta</taxon>
        <taxon>Magnoliopsida</taxon>
        <taxon>eudicotyledons</taxon>
        <taxon>Gunneridae</taxon>
        <taxon>Pentapetalae</taxon>
        <taxon>rosids</taxon>
        <taxon>malvids</taxon>
        <taxon>Myrtales</taxon>
        <taxon>Lythraceae</taxon>
        <taxon>Punica</taxon>
    </lineage>
</organism>
<dbReference type="CDD" id="cd00303">
    <property type="entry name" value="retropepsin_like"/>
    <property type="match status" value="1"/>
</dbReference>
<dbReference type="InterPro" id="IPR041588">
    <property type="entry name" value="Integrase_H2C2"/>
</dbReference>
<dbReference type="SUPFAM" id="SSF50630">
    <property type="entry name" value="Acid proteases"/>
    <property type="match status" value="1"/>
</dbReference>
<dbReference type="InterPro" id="IPR001584">
    <property type="entry name" value="Integrase_cat-core"/>
</dbReference>
<accession>A0A6P8E7Z7</accession>
<dbReference type="InterPro" id="IPR021109">
    <property type="entry name" value="Peptidase_aspartic_dom_sf"/>
</dbReference>
<keyword evidence="4" id="KW-1185">Reference proteome</keyword>
<dbReference type="GO" id="GO:0015074">
    <property type="term" value="P:DNA integration"/>
    <property type="evidence" value="ECO:0007669"/>
    <property type="project" value="InterPro"/>
</dbReference>
<evidence type="ECO:0000313" key="4">
    <source>
        <dbReference type="Proteomes" id="UP000515151"/>
    </source>
</evidence>
<dbReference type="GeneID" id="116212216"/>
<dbReference type="PROSITE" id="PS50994">
    <property type="entry name" value="INTEGRASE"/>
    <property type="match status" value="1"/>
</dbReference>
<feature type="coiled-coil region" evidence="1">
    <location>
        <begin position="492"/>
        <end position="519"/>
    </location>
</feature>
<keyword evidence="1" id="KW-0175">Coiled coil</keyword>
<name>A0A6P8E7Z7_PUNGR</name>
<feature type="region of interest" description="Disordered" evidence="2">
    <location>
        <begin position="404"/>
        <end position="474"/>
    </location>
</feature>
<dbReference type="Gene3D" id="3.10.10.10">
    <property type="entry name" value="HIV Type 1 Reverse Transcriptase, subunit A, domain 1"/>
    <property type="match status" value="1"/>
</dbReference>
<dbReference type="InterPro" id="IPR000477">
    <property type="entry name" value="RT_dom"/>
</dbReference>
<dbReference type="InterPro" id="IPR043502">
    <property type="entry name" value="DNA/RNA_pol_sf"/>
</dbReference>
<reference evidence="4" key="1">
    <citation type="journal article" date="2020" name="Plant Biotechnol. J.">
        <title>The pomegranate (Punica granatum L.) draft genome dissects genetic divergence between soft- and hard-seeded cultivars.</title>
        <authorList>
            <person name="Luo X."/>
            <person name="Li H."/>
            <person name="Wu Z."/>
            <person name="Yao W."/>
            <person name="Zhao P."/>
            <person name="Cao D."/>
            <person name="Yu H."/>
            <person name="Li K."/>
            <person name="Poudel K."/>
            <person name="Zhao D."/>
            <person name="Zhang F."/>
            <person name="Xia X."/>
            <person name="Chen L."/>
            <person name="Wang Q."/>
            <person name="Jing D."/>
            <person name="Cao S."/>
        </authorList>
    </citation>
    <scope>NUCLEOTIDE SEQUENCE [LARGE SCALE GENOMIC DNA]</scope>
    <source>
        <strain evidence="4">cv. Tunisia</strain>
    </source>
</reference>
<dbReference type="InterPro" id="IPR052160">
    <property type="entry name" value="Gypsy_RT_Integrase-like"/>
</dbReference>
<dbReference type="SUPFAM" id="SSF56672">
    <property type="entry name" value="DNA/RNA polymerases"/>
    <property type="match status" value="1"/>
</dbReference>
<evidence type="ECO:0000256" key="2">
    <source>
        <dbReference type="SAM" id="MobiDB-lite"/>
    </source>
</evidence>
<feature type="domain" description="Integrase catalytic" evidence="3">
    <location>
        <begin position="1057"/>
        <end position="1221"/>
    </location>
</feature>
<dbReference type="Pfam" id="PF00078">
    <property type="entry name" value="RVT_1"/>
    <property type="match status" value="1"/>
</dbReference>
<protein>
    <submittedName>
        <fullName evidence="5">Uncharacterized protein LOC116212216</fullName>
    </submittedName>
</protein>
<feature type="compositionally biased region" description="Polar residues" evidence="2">
    <location>
        <begin position="415"/>
        <end position="436"/>
    </location>
</feature>
<evidence type="ECO:0000313" key="5">
    <source>
        <dbReference type="RefSeq" id="XP_031402644.1"/>
    </source>
</evidence>
<dbReference type="CDD" id="cd01647">
    <property type="entry name" value="RT_LTR"/>
    <property type="match status" value="1"/>
</dbReference>
<dbReference type="Pfam" id="PF17921">
    <property type="entry name" value="Integrase_H2C2"/>
    <property type="match status" value="1"/>
</dbReference>